<dbReference type="EMBL" id="CP151507">
    <property type="protein sequence ID" value="WZN63489.1"/>
    <property type="molecule type" value="Genomic_DNA"/>
</dbReference>
<gene>
    <name evidence="2" type="ORF">HKI87_07g50380</name>
</gene>
<keyword evidence="1" id="KW-0812">Transmembrane</keyword>
<name>A0AAX4PBZ5_9CHLO</name>
<feature type="transmembrane region" description="Helical" evidence="1">
    <location>
        <begin position="311"/>
        <end position="338"/>
    </location>
</feature>
<sequence length="426" mass="47549">MGKGGGKGGGEGCDLFFGSFYCACFLLFLGPLVLFIGVLVIGTSVDDTRGTKIHEYNVKVEEWRSKIKDSPFAEANFSAQLSYAGCGGSQGWSTNFTLHRGERPFDYLRDGSKDNAEPLVPQLKYFSGANVDVNEAKDCKVTVTFWSPKGKELARVTETLAQAKMNYCSTPNGLVECRRLCDRQGGSLIVPRRGTPQCIIRRELRSVCVKVAYDEEEGDFRADYLVPQSDDPSDEKGYGCFYRSRNHGYLVKGTRMVFAAAEFKGVNQQELDWRGNRTVQVIVRDRSDPWLHYLRITDGKGKFGLSTESKLIIGFSFLTLGILLTAMEIKAFSFICYYKRNPEARRPRNTILGTYYDLAHRNKRGETTGIPVVTTVPPAQQHFVQNPHYIHGPQHGSGSVEMQPASSARQGENSYSVIGTPLYITR</sequence>
<dbReference type="AlphaFoldDB" id="A0AAX4PBZ5"/>
<accession>A0AAX4PBZ5</accession>
<protein>
    <submittedName>
        <fullName evidence="2">Uncharacterized protein</fullName>
    </submittedName>
</protein>
<organism evidence="2 3">
    <name type="scientific">Chloropicon roscoffensis</name>
    <dbReference type="NCBI Taxonomy" id="1461544"/>
    <lineage>
        <taxon>Eukaryota</taxon>
        <taxon>Viridiplantae</taxon>
        <taxon>Chlorophyta</taxon>
        <taxon>Chloropicophyceae</taxon>
        <taxon>Chloropicales</taxon>
        <taxon>Chloropicaceae</taxon>
        <taxon>Chloropicon</taxon>
    </lineage>
</organism>
<feature type="transmembrane region" description="Helical" evidence="1">
    <location>
        <begin position="20"/>
        <end position="42"/>
    </location>
</feature>
<keyword evidence="1" id="KW-0472">Membrane</keyword>
<evidence type="ECO:0000256" key="1">
    <source>
        <dbReference type="SAM" id="Phobius"/>
    </source>
</evidence>
<proteinExistence type="predicted"/>
<evidence type="ECO:0000313" key="2">
    <source>
        <dbReference type="EMBL" id="WZN63489.1"/>
    </source>
</evidence>
<evidence type="ECO:0000313" key="3">
    <source>
        <dbReference type="Proteomes" id="UP001472866"/>
    </source>
</evidence>
<dbReference type="Proteomes" id="UP001472866">
    <property type="component" value="Chromosome 07"/>
</dbReference>
<reference evidence="2 3" key="1">
    <citation type="submission" date="2024-03" db="EMBL/GenBank/DDBJ databases">
        <title>Complete genome sequence of the green alga Chloropicon roscoffensis RCC1871.</title>
        <authorList>
            <person name="Lemieux C."/>
            <person name="Pombert J.-F."/>
            <person name="Otis C."/>
            <person name="Turmel M."/>
        </authorList>
    </citation>
    <scope>NUCLEOTIDE SEQUENCE [LARGE SCALE GENOMIC DNA]</scope>
    <source>
        <strain evidence="2 3">RCC1871</strain>
    </source>
</reference>
<keyword evidence="3" id="KW-1185">Reference proteome</keyword>
<keyword evidence="1" id="KW-1133">Transmembrane helix</keyword>